<comment type="caution">
    <text evidence="6">The sequence shown here is derived from an EMBL/GenBank/DDBJ whole genome shotgun (WGS) entry which is preliminary data.</text>
</comment>
<dbReference type="InterPro" id="IPR000847">
    <property type="entry name" value="LysR_HTH_N"/>
</dbReference>
<feature type="domain" description="HTH lysR-type" evidence="5">
    <location>
        <begin position="4"/>
        <end position="61"/>
    </location>
</feature>
<evidence type="ECO:0000256" key="1">
    <source>
        <dbReference type="ARBA" id="ARBA00009437"/>
    </source>
</evidence>
<accession>A0A6I2RJ13</accession>
<dbReference type="InterPro" id="IPR036388">
    <property type="entry name" value="WH-like_DNA-bd_sf"/>
</dbReference>
<evidence type="ECO:0000256" key="3">
    <source>
        <dbReference type="ARBA" id="ARBA00023125"/>
    </source>
</evidence>
<keyword evidence="4" id="KW-0804">Transcription</keyword>
<dbReference type="PRINTS" id="PR00039">
    <property type="entry name" value="HTHLYSR"/>
</dbReference>
<dbReference type="PANTHER" id="PTHR30346">
    <property type="entry name" value="TRANSCRIPTIONAL DUAL REGULATOR HCAR-RELATED"/>
    <property type="match status" value="1"/>
</dbReference>
<evidence type="ECO:0000256" key="2">
    <source>
        <dbReference type="ARBA" id="ARBA00023015"/>
    </source>
</evidence>
<dbReference type="AlphaFoldDB" id="A0A6I2RJ13"/>
<proteinExistence type="inferred from homology"/>
<dbReference type="EMBL" id="WKPO01000031">
    <property type="protein sequence ID" value="MSB50362.1"/>
    <property type="molecule type" value="Genomic_DNA"/>
</dbReference>
<gene>
    <name evidence="6" type="ORF">GKE90_16965</name>
</gene>
<dbReference type="Pfam" id="PF03466">
    <property type="entry name" value="LysR_substrate"/>
    <property type="match status" value="1"/>
</dbReference>
<dbReference type="CDD" id="cd05466">
    <property type="entry name" value="PBP2_LTTR_substrate"/>
    <property type="match status" value="1"/>
</dbReference>
<dbReference type="GO" id="GO:0003677">
    <property type="term" value="F:DNA binding"/>
    <property type="evidence" value="ECO:0007669"/>
    <property type="project" value="UniProtKB-KW"/>
</dbReference>
<evidence type="ECO:0000259" key="5">
    <source>
        <dbReference type="PROSITE" id="PS50931"/>
    </source>
</evidence>
<dbReference type="Pfam" id="PF00126">
    <property type="entry name" value="HTH_1"/>
    <property type="match status" value="1"/>
</dbReference>
<protein>
    <submittedName>
        <fullName evidence="6">LysR family transcriptional regulator</fullName>
    </submittedName>
</protein>
<dbReference type="PROSITE" id="PS50931">
    <property type="entry name" value="HTH_LYSR"/>
    <property type="match status" value="1"/>
</dbReference>
<keyword evidence="2" id="KW-0805">Transcription regulation</keyword>
<dbReference type="InterPro" id="IPR005119">
    <property type="entry name" value="LysR_subst-bd"/>
</dbReference>
<evidence type="ECO:0000313" key="7">
    <source>
        <dbReference type="Proteomes" id="UP000429811"/>
    </source>
</evidence>
<dbReference type="Gene3D" id="1.10.10.10">
    <property type="entry name" value="Winged helix-like DNA-binding domain superfamily/Winged helix DNA-binding domain"/>
    <property type="match status" value="1"/>
</dbReference>
<organism evidence="6 7">
    <name type="scientific">Flavonifractor plautii</name>
    <name type="common">Fusobacterium plautii</name>
    <dbReference type="NCBI Taxonomy" id="292800"/>
    <lineage>
        <taxon>Bacteria</taxon>
        <taxon>Bacillati</taxon>
        <taxon>Bacillota</taxon>
        <taxon>Clostridia</taxon>
        <taxon>Eubacteriales</taxon>
        <taxon>Oscillospiraceae</taxon>
        <taxon>Flavonifractor</taxon>
    </lineage>
</organism>
<comment type="similarity">
    <text evidence="1">Belongs to the LysR transcriptional regulatory family.</text>
</comment>
<keyword evidence="3" id="KW-0238">DNA-binding</keyword>
<evidence type="ECO:0000256" key="4">
    <source>
        <dbReference type="ARBA" id="ARBA00023163"/>
    </source>
</evidence>
<dbReference type="Proteomes" id="UP000429811">
    <property type="component" value="Unassembled WGS sequence"/>
</dbReference>
<dbReference type="GO" id="GO:0003700">
    <property type="term" value="F:DNA-binding transcription factor activity"/>
    <property type="evidence" value="ECO:0007669"/>
    <property type="project" value="InterPro"/>
</dbReference>
<dbReference type="InterPro" id="IPR036390">
    <property type="entry name" value="WH_DNA-bd_sf"/>
</dbReference>
<name>A0A6I2RJ13_FLAPL</name>
<evidence type="ECO:0000313" key="6">
    <source>
        <dbReference type="EMBL" id="MSB50362.1"/>
    </source>
</evidence>
<dbReference type="FunFam" id="1.10.10.10:FF:000001">
    <property type="entry name" value="LysR family transcriptional regulator"/>
    <property type="match status" value="1"/>
</dbReference>
<dbReference type="SUPFAM" id="SSF53850">
    <property type="entry name" value="Periplasmic binding protein-like II"/>
    <property type="match status" value="1"/>
</dbReference>
<dbReference type="GO" id="GO:0032993">
    <property type="term" value="C:protein-DNA complex"/>
    <property type="evidence" value="ECO:0007669"/>
    <property type="project" value="TreeGrafter"/>
</dbReference>
<sequence length="313" mass="35443">MTSVTLQNLKYVVAVAEHGSFSAAAKALYISQSTLSSAIKELEAELGTQLFLRSNRGIQPTPDGEDFLRYAREIVEQSRALERRYRHRRYAPTRFAVSTQRLPFAVRAFQRFMEQLSWNSYDIAIRECPTYTIISDVAAGKSDVGVVALHDQYIPALEKTFEINHVTFTELERLPTYAFLRRSHPLAKRDKVSMAELLQYPFVTYDQEADRSEYTEEVVFHQIAEKTVHVSDRCSKVALVRFTDAFSIGPDLTNSNADAFHSGMGEIVAMPVEEISDSLHVGYLLQKNVAVSAAMAVFLDYLRDDIIVLKKTL</sequence>
<dbReference type="SUPFAM" id="SSF46785">
    <property type="entry name" value="Winged helix' DNA-binding domain"/>
    <property type="match status" value="1"/>
</dbReference>
<reference evidence="6 7" key="1">
    <citation type="journal article" date="2019" name="Nat. Med.">
        <title>A library of human gut bacterial isolates paired with longitudinal multiomics data enables mechanistic microbiome research.</title>
        <authorList>
            <person name="Poyet M."/>
            <person name="Groussin M."/>
            <person name="Gibbons S.M."/>
            <person name="Avila-Pacheco J."/>
            <person name="Jiang X."/>
            <person name="Kearney S.M."/>
            <person name="Perrotta A.R."/>
            <person name="Berdy B."/>
            <person name="Zhao S."/>
            <person name="Lieberman T.D."/>
            <person name="Swanson P.K."/>
            <person name="Smith M."/>
            <person name="Roesemann S."/>
            <person name="Alexander J.E."/>
            <person name="Rich S.A."/>
            <person name="Livny J."/>
            <person name="Vlamakis H."/>
            <person name="Clish C."/>
            <person name="Bullock K."/>
            <person name="Deik A."/>
            <person name="Scott J."/>
            <person name="Pierce K.A."/>
            <person name="Xavier R.J."/>
            <person name="Alm E.J."/>
        </authorList>
    </citation>
    <scope>NUCLEOTIDE SEQUENCE [LARGE SCALE GENOMIC DNA]</scope>
    <source>
        <strain evidence="6 7">BIOML-A5</strain>
    </source>
</reference>
<dbReference type="Gene3D" id="3.40.190.290">
    <property type="match status" value="1"/>
</dbReference>
<dbReference type="PANTHER" id="PTHR30346:SF0">
    <property type="entry name" value="HCA OPERON TRANSCRIPTIONAL ACTIVATOR HCAR"/>
    <property type="match status" value="1"/>
</dbReference>